<dbReference type="GO" id="GO:0003677">
    <property type="term" value="F:DNA binding"/>
    <property type="evidence" value="ECO:0007669"/>
    <property type="project" value="InterPro"/>
</dbReference>
<dbReference type="SUPFAM" id="SSF47413">
    <property type="entry name" value="lambda repressor-like DNA-binding domains"/>
    <property type="match status" value="1"/>
</dbReference>
<dbReference type="Gene3D" id="1.10.260.40">
    <property type="entry name" value="lambda repressor-like DNA-binding domains"/>
    <property type="match status" value="1"/>
</dbReference>
<dbReference type="Pfam" id="PF01381">
    <property type="entry name" value="HTH_3"/>
    <property type="match status" value="1"/>
</dbReference>
<dbReference type="InterPro" id="IPR010982">
    <property type="entry name" value="Lambda_DNA-bd_dom_sf"/>
</dbReference>
<dbReference type="EMBL" id="BK015935">
    <property type="protein sequence ID" value="DAF86034.1"/>
    <property type="molecule type" value="Genomic_DNA"/>
</dbReference>
<sequence length="77" mass="8842">MRTKEPDVLKNNIELDVKTKCIEAGITQASLAKEIETSAPYVNRVIRSKETIVNNTLVKMMEALGYDIELRYVKREE</sequence>
<organism evidence="2">
    <name type="scientific">Siphoviridae sp. ctr0c13</name>
    <dbReference type="NCBI Taxonomy" id="2825683"/>
    <lineage>
        <taxon>Viruses</taxon>
        <taxon>Duplodnaviria</taxon>
        <taxon>Heunggongvirae</taxon>
        <taxon>Uroviricota</taxon>
        <taxon>Caudoviricetes</taxon>
    </lineage>
</organism>
<dbReference type="InterPro" id="IPR001387">
    <property type="entry name" value="Cro/C1-type_HTH"/>
</dbReference>
<dbReference type="SMART" id="SM00530">
    <property type="entry name" value="HTH_XRE"/>
    <property type="match status" value="1"/>
</dbReference>
<proteinExistence type="predicted"/>
<reference evidence="2" key="1">
    <citation type="journal article" date="2021" name="Proc. Natl. Acad. Sci. U.S.A.">
        <title>A Catalog of Tens of Thousands of Viruses from Human Metagenomes Reveals Hidden Associations with Chronic Diseases.</title>
        <authorList>
            <person name="Tisza M.J."/>
            <person name="Buck C.B."/>
        </authorList>
    </citation>
    <scope>NUCLEOTIDE SEQUENCE</scope>
    <source>
        <strain evidence="2">Ctr0c13</strain>
    </source>
</reference>
<feature type="domain" description="HTH cro/C1-type" evidence="1">
    <location>
        <begin position="17"/>
        <end position="71"/>
    </location>
</feature>
<evidence type="ECO:0000259" key="1">
    <source>
        <dbReference type="PROSITE" id="PS50943"/>
    </source>
</evidence>
<accession>A0A8S5TUZ5</accession>
<dbReference type="CDD" id="cd00093">
    <property type="entry name" value="HTH_XRE"/>
    <property type="match status" value="1"/>
</dbReference>
<protein>
    <submittedName>
        <fullName evidence="2">LAMBDA REPRESSOR (TRIPLE MUTANT)/DNA COMPLEX-DNA COMPLEX, DOUBLE HELIX, TRANSCRIPTION-DNA.1A</fullName>
    </submittedName>
</protein>
<evidence type="ECO:0000313" key="2">
    <source>
        <dbReference type="EMBL" id="DAF86034.1"/>
    </source>
</evidence>
<dbReference type="PROSITE" id="PS50943">
    <property type="entry name" value="HTH_CROC1"/>
    <property type="match status" value="1"/>
</dbReference>
<name>A0A8S5TUZ5_9CAUD</name>